<accession>A0A9D1ZQV6</accession>
<keyword evidence="3 6" id="KW-0812">Transmembrane</keyword>
<dbReference type="InterPro" id="IPR035681">
    <property type="entry name" value="ComA-like_MBL"/>
</dbReference>
<dbReference type="Proteomes" id="UP000824013">
    <property type="component" value="Unassembled WGS sequence"/>
</dbReference>
<dbReference type="NCBIfam" id="TIGR00361">
    <property type="entry name" value="ComEC_Rec2"/>
    <property type="match status" value="1"/>
</dbReference>
<evidence type="ECO:0000256" key="5">
    <source>
        <dbReference type="ARBA" id="ARBA00023136"/>
    </source>
</evidence>
<sequence length="689" mass="79061">MIKAPTTVPRVRDGIISPDQITINGDLLSGNLRTANETVRFIYQIKTHREQQYWKNLDHLIQVQVQTQKVTPIAQPRNPGEFDYAQYLAKKNVYYQVEISGFTSLKKYQPRSLSDKINVLRIHIIKYLAQLPKWLRIHAQSLIVGYTDSSDKDFLKILSALGIIHLFSLSGLHVLLILTILRKITSLLRIPLEWVDTLMLFLLPSYGILVGSKSGIWRAIILAMVGIILKKLDWSFSRLDVFSITILICLFVDPLAITTMGGQLSFLLAFAIMYLYKNTNFILMTLKMNLVSLPIICFYTYQLNWLTLLVNLIFIPLFTYLILPLSLISALFVHLSVWNSVNFLFEKMYAILDYFASDVNFIFVTGKFASWSVILLVLISIFLIESKNILNKYFYQYIFVFSICVALNKFPLSGAVHIIDVGQGDSILVTTPLIRKTYLIDTAGKLNFMTKPWAKRTRSNQVEHSTIPFLKSQGISQIDKLFLSHKDVDHIGNLEILLSKFPVKQVNFGIGLDQNPRIKKVIHDYPKIEFKSHRQGDKINTGFIDWQVLWPKVRGKGENSDSLTLFAQIKNKKWLFTGDLDIASEQKILKDYQFKVDYLKLGHHGSKTATGDELLTKTRPGLGLISAGINNRYGHPNKETLERLEKHHVKYLNTADYGMISWYYDFFGNGEKITTFLKGDSFENNRTKK</sequence>
<dbReference type="InterPro" id="IPR004477">
    <property type="entry name" value="ComEC_N"/>
</dbReference>
<evidence type="ECO:0000256" key="4">
    <source>
        <dbReference type="ARBA" id="ARBA00022989"/>
    </source>
</evidence>
<name>A0A9D1ZQV6_9LACO</name>
<evidence type="ECO:0000256" key="3">
    <source>
        <dbReference type="ARBA" id="ARBA00022692"/>
    </source>
</evidence>
<dbReference type="PANTHER" id="PTHR30619">
    <property type="entry name" value="DNA INTERNALIZATION/COMPETENCE PROTEIN COMEC/REC2"/>
    <property type="match status" value="1"/>
</dbReference>
<dbReference type="InterPro" id="IPR001279">
    <property type="entry name" value="Metallo-B-lactamas"/>
</dbReference>
<reference evidence="8" key="1">
    <citation type="journal article" date="2021" name="PeerJ">
        <title>Extensive microbial diversity within the chicken gut microbiome revealed by metagenomics and culture.</title>
        <authorList>
            <person name="Gilroy R."/>
            <person name="Ravi A."/>
            <person name="Getino M."/>
            <person name="Pursley I."/>
            <person name="Horton D.L."/>
            <person name="Alikhan N.F."/>
            <person name="Baker D."/>
            <person name="Gharbi K."/>
            <person name="Hall N."/>
            <person name="Watson M."/>
            <person name="Adriaenssens E.M."/>
            <person name="Foster-Nyarko E."/>
            <person name="Jarju S."/>
            <person name="Secka A."/>
            <person name="Antonio M."/>
            <person name="Oren A."/>
            <person name="Chaudhuri R.R."/>
            <person name="La Ragione R."/>
            <person name="Hildebrand F."/>
            <person name="Pallen M.J."/>
        </authorList>
    </citation>
    <scope>NUCLEOTIDE SEQUENCE</scope>
    <source>
        <strain evidence="8">3204</strain>
    </source>
</reference>
<dbReference type="SMART" id="SM00849">
    <property type="entry name" value="Lactamase_B"/>
    <property type="match status" value="1"/>
</dbReference>
<comment type="caution">
    <text evidence="8">The sequence shown here is derived from an EMBL/GenBank/DDBJ whole genome shotgun (WGS) entry which is preliminary data.</text>
</comment>
<evidence type="ECO:0000256" key="2">
    <source>
        <dbReference type="ARBA" id="ARBA00022475"/>
    </source>
</evidence>
<dbReference type="Gene3D" id="3.60.15.10">
    <property type="entry name" value="Ribonuclease Z/Hydroxyacylglutathione hydrolase-like"/>
    <property type="match status" value="1"/>
</dbReference>
<evidence type="ECO:0000259" key="7">
    <source>
        <dbReference type="SMART" id="SM00849"/>
    </source>
</evidence>
<protein>
    <submittedName>
        <fullName evidence="8">DNA internalization-related competence protein ComEC/Rec2</fullName>
    </submittedName>
</protein>
<feature type="transmembrane region" description="Helical" evidence="6">
    <location>
        <begin position="244"/>
        <end position="275"/>
    </location>
</feature>
<dbReference type="GO" id="GO:0005886">
    <property type="term" value="C:plasma membrane"/>
    <property type="evidence" value="ECO:0007669"/>
    <property type="project" value="UniProtKB-SubCell"/>
</dbReference>
<evidence type="ECO:0000256" key="1">
    <source>
        <dbReference type="ARBA" id="ARBA00004651"/>
    </source>
</evidence>
<dbReference type="InterPro" id="IPR004797">
    <property type="entry name" value="Competence_ComEC/Rec2"/>
</dbReference>
<feature type="transmembrane region" description="Helical" evidence="6">
    <location>
        <begin position="157"/>
        <end position="178"/>
    </location>
</feature>
<evidence type="ECO:0000256" key="6">
    <source>
        <dbReference type="SAM" id="Phobius"/>
    </source>
</evidence>
<gene>
    <name evidence="8" type="ORF">H9820_12575</name>
</gene>
<feature type="transmembrane region" description="Helical" evidence="6">
    <location>
        <begin position="361"/>
        <end position="384"/>
    </location>
</feature>
<keyword evidence="4 6" id="KW-1133">Transmembrane helix</keyword>
<feature type="transmembrane region" description="Helical" evidence="6">
    <location>
        <begin position="308"/>
        <end position="341"/>
    </location>
</feature>
<keyword evidence="2" id="KW-1003">Cell membrane</keyword>
<evidence type="ECO:0000313" key="8">
    <source>
        <dbReference type="EMBL" id="HIY93761.1"/>
    </source>
</evidence>
<dbReference type="AlphaFoldDB" id="A0A9D1ZQV6"/>
<feature type="transmembrane region" description="Helical" evidence="6">
    <location>
        <begin position="281"/>
        <end position="301"/>
    </location>
</feature>
<feature type="transmembrane region" description="Helical" evidence="6">
    <location>
        <begin position="393"/>
        <end position="412"/>
    </location>
</feature>
<feature type="domain" description="Metallo-beta-lactamase" evidence="7">
    <location>
        <begin position="423"/>
        <end position="629"/>
    </location>
</feature>
<dbReference type="Pfam" id="PF03772">
    <property type="entry name" value="Competence"/>
    <property type="match status" value="1"/>
</dbReference>
<keyword evidence="5 6" id="KW-0472">Membrane</keyword>
<dbReference type="EMBL" id="DXCM01000091">
    <property type="protein sequence ID" value="HIY93761.1"/>
    <property type="molecule type" value="Genomic_DNA"/>
</dbReference>
<dbReference type="SUPFAM" id="SSF56281">
    <property type="entry name" value="Metallo-hydrolase/oxidoreductase"/>
    <property type="match status" value="1"/>
</dbReference>
<reference evidence="8" key="2">
    <citation type="submission" date="2021-04" db="EMBL/GenBank/DDBJ databases">
        <authorList>
            <person name="Gilroy R."/>
        </authorList>
    </citation>
    <scope>NUCLEOTIDE SEQUENCE</scope>
    <source>
        <strain evidence="8">3204</strain>
    </source>
</reference>
<dbReference type="InterPro" id="IPR052159">
    <property type="entry name" value="Competence_DNA_uptake"/>
</dbReference>
<organism evidence="8 9">
    <name type="scientific">Candidatus Companilactobacillus pullicola</name>
    <dbReference type="NCBI Taxonomy" id="2838523"/>
    <lineage>
        <taxon>Bacteria</taxon>
        <taxon>Bacillati</taxon>
        <taxon>Bacillota</taxon>
        <taxon>Bacilli</taxon>
        <taxon>Lactobacillales</taxon>
        <taxon>Lactobacillaceae</taxon>
        <taxon>Companilactobacillus</taxon>
    </lineage>
</organism>
<proteinExistence type="predicted"/>
<dbReference type="InterPro" id="IPR036866">
    <property type="entry name" value="RibonucZ/Hydroxyglut_hydro"/>
</dbReference>
<evidence type="ECO:0000313" key="9">
    <source>
        <dbReference type="Proteomes" id="UP000824013"/>
    </source>
</evidence>
<dbReference type="NCBIfam" id="TIGR00360">
    <property type="entry name" value="ComEC_N-term"/>
    <property type="match status" value="1"/>
</dbReference>
<dbReference type="PANTHER" id="PTHR30619:SF1">
    <property type="entry name" value="RECOMBINATION PROTEIN 2"/>
    <property type="match status" value="1"/>
</dbReference>
<dbReference type="Pfam" id="PF00753">
    <property type="entry name" value="Lactamase_B"/>
    <property type="match status" value="1"/>
</dbReference>
<feature type="transmembrane region" description="Helical" evidence="6">
    <location>
        <begin position="215"/>
        <end position="232"/>
    </location>
</feature>
<comment type="subcellular location">
    <subcellularLocation>
        <location evidence="1">Cell membrane</location>
        <topology evidence="1">Multi-pass membrane protein</topology>
    </subcellularLocation>
</comment>
<dbReference type="Pfam" id="PF13567">
    <property type="entry name" value="DUF4131"/>
    <property type="match status" value="1"/>
</dbReference>
<dbReference type="InterPro" id="IPR025405">
    <property type="entry name" value="DUF4131"/>
</dbReference>
<dbReference type="CDD" id="cd07731">
    <property type="entry name" value="ComA-like_MBL-fold"/>
    <property type="match status" value="1"/>
</dbReference>
<dbReference type="GO" id="GO:0030420">
    <property type="term" value="P:establishment of competence for transformation"/>
    <property type="evidence" value="ECO:0007669"/>
    <property type="project" value="InterPro"/>
</dbReference>